<dbReference type="Pfam" id="PF13847">
    <property type="entry name" value="Methyltransf_31"/>
    <property type="match status" value="1"/>
</dbReference>
<organism evidence="2 3">
    <name type="scientific">Acidiluteibacter ferrifornacis</name>
    <dbReference type="NCBI Taxonomy" id="2692424"/>
    <lineage>
        <taxon>Bacteria</taxon>
        <taxon>Pseudomonadati</taxon>
        <taxon>Bacteroidota</taxon>
        <taxon>Flavobacteriia</taxon>
        <taxon>Flavobacteriales</taxon>
        <taxon>Cryomorphaceae</taxon>
        <taxon>Acidiluteibacter</taxon>
    </lineage>
</organism>
<dbReference type="GO" id="GO:0008757">
    <property type="term" value="F:S-adenosylmethionine-dependent methyltransferase activity"/>
    <property type="evidence" value="ECO:0007669"/>
    <property type="project" value="InterPro"/>
</dbReference>
<keyword evidence="3" id="KW-1185">Reference proteome</keyword>
<keyword evidence="2" id="KW-0808">Transferase</keyword>
<reference evidence="2 3" key="1">
    <citation type="submission" date="2019-12" db="EMBL/GenBank/DDBJ databases">
        <authorList>
            <person name="Zhao J."/>
        </authorList>
    </citation>
    <scope>NUCLEOTIDE SEQUENCE [LARGE SCALE GENOMIC DNA]</scope>
    <source>
        <strain evidence="2 3">S-15</strain>
    </source>
</reference>
<dbReference type="InterPro" id="IPR025714">
    <property type="entry name" value="Methyltranfer_dom"/>
</dbReference>
<evidence type="ECO:0000313" key="3">
    <source>
        <dbReference type="Proteomes" id="UP000470771"/>
    </source>
</evidence>
<dbReference type="Proteomes" id="UP000470771">
    <property type="component" value="Unassembled WGS sequence"/>
</dbReference>
<gene>
    <name evidence="2" type="ORF">GQN54_04590</name>
</gene>
<keyword evidence="2" id="KW-0489">Methyltransferase</keyword>
<sequence>MSSERQELNVISPWWGEHIHRYNEVINQLNGNEKILDIACGTGFGSNLLASKVKGSVIGGDLSSETIELCQNSWNAKNLSFQEMDGTQLKFEDNTFDVVVSFETIEHTTAFNEMISEFKRVTKKGGKIYISTPNKLINSPTGIVTNPFHTQEWYYDEFKELIQHHFDNYQLYGQKYVRYKNGGIAQKVENILYKRGVRKIPIKIQDKIMNVFGQPSMYPTELDYEMVSNSNEISECKTFFLIVEV</sequence>
<proteinExistence type="predicted"/>
<accession>A0A6N9NJL1</accession>
<dbReference type="AlphaFoldDB" id="A0A6N9NJL1"/>
<dbReference type="CDD" id="cd02440">
    <property type="entry name" value="AdoMet_MTases"/>
    <property type="match status" value="1"/>
</dbReference>
<dbReference type="PANTHER" id="PTHR43591">
    <property type="entry name" value="METHYLTRANSFERASE"/>
    <property type="match status" value="1"/>
</dbReference>
<feature type="domain" description="Methyltransferase" evidence="1">
    <location>
        <begin position="31"/>
        <end position="146"/>
    </location>
</feature>
<evidence type="ECO:0000313" key="2">
    <source>
        <dbReference type="EMBL" id="NBG65380.1"/>
    </source>
</evidence>
<dbReference type="InterPro" id="IPR029063">
    <property type="entry name" value="SAM-dependent_MTases_sf"/>
</dbReference>
<name>A0A6N9NJL1_9FLAO</name>
<comment type="caution">
    <text evidence="2">The sequence shown here is derived from an EMBL/GenBank/DDBJ whole genome shotgun (WGS) entry which is preliminary data.</text>
</comment>
<protein>
    <submittedName>
        <fullName evidence="2">Methyltransferase domain-containing protein</fullName>
    </submittedName>
</protein>
<dbReference type="SUPFAM" id="SSF53335">
    <property type="entry name" value="S-adenosyl-L-methionine-dependent methyltransferases"/>
    <property type="match status" value="1"/>
</dbReference>
<dbReference type="EMBL" id="WWNE01000005">
    <property type="protein sequence ID" value="NBG65380.1"/>
    <property type="molecule type" value="Genomic_DNA"/>
</dbReference>
<dbReference type="RefSeq" id="WP_160632341.1">
    <property type="nucleotide sequence ID" value="NZ_WWNE01000005.1"/>
</dbReference>
<evidence type="ECO:0000259" key="1">
    <source>
        <dbReference type="Pfam" id="PF13847"/>
    </source>
</evidence>
<dbReference type="Gene3D" id="3.40.50.150">
    <property type="entry name" value="Vaccinia Virus protein VP39"/>
    <property type="match status" value="1"/>
</dbReference>
<dbReference type="GO" id="GO:0032259">
    <property type="term" value="P:methylation"/>
    <property type="evidence" value="ECO:0007669"/>
    <property type="project" value="UniProtKB-KW"/>
</dbReference>